<dbReference type="EMBL" id="RQYT01000001">
    <property type="protein sequence ID" value="RRD51521.1"/>
    <property type="molecule type" value="Genomic_DNA"/>
</dbReference>
<name>A0A3P1WZ43_9ACTN</name>
<evidence type="ECO:0000313" key="4">
    <source>
        <dbReference type="EMBL" id="RRD51521.1"/>
    </source>
</evidence>
<dbReference type="PROSITE" id="PS51257">
    <property type="entry name" value="PROKAR_LIPOPROTEIN"/>
    <property type="match status" value="1"/>
</dbReference>
<dbReference type="AlphaFoldDB" id="A0A3P1WZ43"/>
<organism evidence="4 5">
    <name type="scientific">Arachnia propionica</name>
    <dbReference type="NCBI Taxonomy" id="1750"/>
    <lineage>
        <taxon>Bacteria</taxon>
        <taxon>Bacillati</taxon>
        <taxon>Actinomycetota</taxon>
        <taxon>Actinomycetes</taxon>
        <taxon>Propionibacteriales</taxon>
        <taxon>Propionibacteriaceae</taxon>
        <taxon>Arachnia</taxon>
    </lineage>
</organism>
<feature type="signal peptide" evidence="2">
    <location>
        <begin position="1"/>
        <end position="27"/>
    </location>
</feature>
<dbReference type="PANTHER" id="PTHR30535">
    <property type="entry name" value="VITAMIN B12-BINDING PROTEIN"/>
    <property type="match status" value="1"/>
</dbReference>
<feature type="domain" description="Fe/B12 periplasmic-binding" evidence="3">
    <location>
        <begin position="72"/>
        <end position="351"/>
    </location>
</feature>
<dbReference type="Gene3D" id="3.40.50.1980">
    <property type="entry name" value="Nitrogenase molybdenum iron protein domain"/>
    <property type="match status" value="2"/>
</dbReference>
<gene>
    <name evidence="4" type="ORF">EII35_01170</name>
</gene>
<evidence type="ECO:0000259" key="3">
    <source>
        <dbReference type="PROSITE" id="PS50983"/>
    </source>
</evidence>
<dbReference type="OrthoDB" id="9797850at2"/>
<reference evidence="4 5" key="1">
    <citation type="submission" date="2018-11" db="EMBL/GenBank/DDBJ databases">
        <title>Genomes From Bacteria Associated with the Canine Oral Cavity: a Test Case for Automated Genome-Based Taxonomic Assignment.</title>
        <authorList>
            <person name="Coil D.A."/>
            <person name="Jospin G."/>
            <person name="Darling A.E."/>
            <person name="Wallis C."/>
            <person name="Davis I.J."/>
            <person name="Harris S."/>
            <person name="Eisen J.A."/>
            <person name="Holcombe L.J."/>
            <person name="O'Flynn C."/>
        </authorList>
    </citation>
    <scope>NUCLEOTIDE SEQUENCE [LARGE SCALE GENOMIC DNA]</scope>
    <source>
        <strain evidence="4 5">OH2822_COT-296</strain>
    </source>
</reference>
<dbReference type="InterPro" id="IPR050902">
    <property type="entry name" value="ABC_Transporter_SBP"/>
</dbReference>
<protein>
    <submittedName>
        <fullName evidence="4">Iron transporter</fullName>
    </submittedName>
</protein>
<evidence type="ECO:0000313" key="5">
    <source>
        <dbReference type="Proteomes" id="UP000280935"/>
    </source>
</evidence>
<evidence type="ECO:0000256" key="2">
    <source>
        <dbReference type="SAM" id="SignalP"/>
    </source>
</evidence>
<keyword evidence="2" id="KW-0732">Signal</keyword>
<feature type="chain" id="PRO_5018310144" evidence="2">
    <location>
        <begin position="28"/>
        <end position="375"/>
    </location>
</feature>
<accession>A0A3P1WZ43</accession>
<dbReference type="PANTHER" id="PTHR30535:SF7">
    <property type="entry name" value="IRON(III) DICITRATE-BINDING PROTEIN"/>
    <property type="match status" value="1"/>
</dbReference>
<comment type="similarity">
    <text evidence="1">Belongs to the bacterial solute-binding protein 8 family.</text>
</comment>
<dbReference type="SUPFAM" id="SSF53807">
    <property type="entry name" value="Helical backbone' metal receptor"/>
    <property type="match status" value="1"/>
</dbReference>
<dbReference type="Proteomes" id="UP000280935">
    <property type="component" value="Unassembled WGS sequence"/>
</dbReference>
<proteinExistence type="inferred from homology"/>
<sequence length="375" mass="39519">MTTRRRIRALAWLTVPMLALGACSAPANQTQQTSSAPAASSGAAGGGSAAPAGSLTVTNCGKELTLSAPATKMYINDGNIIALALAAGAVDEITAVSSIGRDLPILTAKYGEETVSKLKEVSPEYPALESVLAASPDLMVAGWGYGFDEAKNLTPDSLEGKGISSYILTESCRQQEGGAERGIVDPWEAVRIDITNLGTLTGHSDVAKGVVDDMDARLKVLEAAPKAEKAPVVFLFDSAKDAIFTSGSLGAPTAIIEAAGGVNATADVKDTWTQVSWEKLANSNPDLITFVEYPGQTYEEKVENLKSHPATKDLPAVKEERFLNLPYAMWTESPINIDAAEYVRKSFEKHGLVPASEVTTKLPMPAEVPGQDKLP</sequence>
<dbReference type="PROSITE" id="PS50983">
    <property type="entry name" value="FE_B12_PBP"/>
    <property type="match status" value="1"/>
</dbReference>
<dbReference type="Pfam" id="PF01497">
    <property type="entry name" value="Peripla_BP_2"/>
    <property type="match status" value="1"/>
</dbReference>
<evidence type="ECO:0000256" key="1">
    <source>
        <dbReference type="ARBA" id="ARBA00008814"/>
    </source>
</evidence>
<dbReference type="InterPro" id="IPR002491">
    <property type="entry name" value="ABC_transptr_periplasmic_BD"/>
</dbReference>
<comment type="caution">
    <text evidence="4">The sequence shown here is derived from an EMBL/GenBank/DDBJ whole genome shotgun (WGS) entry which is preliminary data.</text>
</comment>